<dbReference type="GO" id="GO:0005829">
    <property type="term" value="C:cytosol"/>
    <property type="evidence" value="ECO:0007669"/>
    <property type="project" value="TreeGrafter"/>
</dbReference>
<dbReference type="SUPFAM" id="SSF47240">
    <property type="entry name" value="Ferritin-like"/>
    <property type="match status" value="1"/>
</dbReference>
<reference evidence="2" key="1">
    <citation type="journal article" date="2017" name="Biotechnol. Biofuels">
        <title>Evaluation of environmental bacterial communities as a factor affecting the growth of duckweed Lemna minor.</title>
        <authorList>
            <person name="Ishizawa H."/>
            <person name="Kuroda M."/>
            <person name="Morikawa M."/>
            <person name="Ike M."/>
        </authorList>
    </citation>
    <scope>NUCLEOTIDE SEQUENCE [LARGE SCALE GENOMIC DNA]</scope>
    <source>
        <strain evidence="2">H3</strain>
    </source>
</reference>
<dbReference type="Pfam" id="PF05138">
    <property type="entry name" value="PaaA_PaaC"/>
    <property type="match status" value="1"/>
</dbReference>
<dbReference type="GO" id="GO:0010124">
    <property type="term" value="P:phenylacetate catabolic process"/>
    <property type="evidence" value="ECO:0007669"/>
    <property type="project" value="InterPro"/>
</dbReference>
<dbReference type="EMBL" id="AP018823">
    <property type="protein sequence ID" value="BBF86737.1"/>
    <property type="molecule type" value="Genomic_DNA"/>
</dbReference>
<dbReference type="PIRSF" id="PIRSF037834">
    <property type="entry name" value="PA_CoA_Oase3"/>
    <property type="match status" value="1"/>
</dbReference>
<dbReference type="InterPro" id="IPR007814">
    <property type="entry name" value="PaaA_PaaC"/>
</dbReference>
<dbReference type="InterPro" id="IPR012347">
    <property type="entry name" value="Ferritin-like"/>
</dbReference>
<reference evidence="1 2" key="2">
    <citation type="journal article" date="2017" name="Genome Announc.">
        <title>Draft genome sequence of Aquitalea magnusonii strain H3, a plant growth-promoting bacterium of duckweed Lemna minor.</title>
        <authorList>
            <person name="Ishizawa H."/>
            <person name="Kuroda M."/>
            <person name="Ike M."/>
        </authorList>
    </citation>
    <scope>NUCLEOTIDE SEQUENCE [LARGE SCALE GENOMIC DNA]</scope>
    <source>
        <strain evidence="1 2">H3</strain>
    </source>
</reference>
<protein>
    <submittedName>
        <fullName evidence="1">Phenylacetate-CoA oxygenase, PaaI subunit</fullName>
    </submittedName>
</protein>
<dbReference type="RefSeq" id="WP_089085545.1">
    <property type="nucleotide sequence ID" value="NZ_AP018823.1"/>
</dbReference>
<dbReference type="PANTHER" id="PTHR30458">
    <property type="entry name" value="PHENYLACETIC ACID DEGRADATION PROTEIN PAA"/>
    <property type="match status" value="1"/>
</dbReference>
<sequence>MAEIDNKDLIEYLLRLGDSTLVLGQRLSEWCGHAPAIEEDIALTNTALDLIGQARQLLSYAGELEGSGRDEDALAFLRDELEFHNLTLTELDGGDFGRTVLRVLLFAAYQVVLWQALQRSTDARLAAIAEKSLKESRYHLRYGADWVVRLGDGTEESHRRMQAALEYLWSFTAELFDRDEVEARLAGVVPASDSLRSAWEGIVLPVLAEATLPVPIAAGCLSRGKYGIHSEALGPLLAQMQFLQRAYPGGNW</sequence>
<name>A0A3G9GNF4_9NEIS</name>
<dbReference type="PANTHER" id="PTHR30458:SF0">
    <property type="entry name" value="1,2-PHENYLACETYL-COA EPOXIDASE, SUBUNIT C"/>
    <property type="match status" value="1"/>
</dbReference>
<evidence type="ECO:0000313" key="2">
    <source>
        <dbReference type="Proteomes" id="UP000198290"/>
    </source>
</evidence>
<dbReference type="Proteomes" id="UP000198290">
    <property type="component" value="Chromosome"/>
</dbReference>
<dbReference type="OrthoDB" id="9789947at2"/>
<dbReference type="KEGG" id="amah:DLM_3140"/>
<dbReference type="InterPro" id="IPR009078">
    <property type="entry name" value="Ferritin-like_SF"/>
</dbReference>
<gene>
    <name evidence="1" type="ORF">DLM_3140</name>
</gene>
<dbReference type="AlphaFoldDB" id="A0A3G9GNF4"/>
<accession>A0A3G9GNF4</accession>
<dbReference type="InterPro" id="IPR011882">
    <property type="entry name" value="PaaC"/>
</dbReference>
<proteinExistence type="predicted"/>
<organism evidence="1 2">
    <name type="scientific">Aquitalea magnusonii</name>
    <dbReference type="NCBI Taxonomy" id="332411"/>
    <lineage>
        <taxon>Bacteria</taxon>
        <taxon>Pseudomonadati</taxon>
        <taxon>Pseudomonadota</taxon>
        <taxon>Betaproteobacteria</taxon>
        <taxon>Neisseriales</taxon>
        <taxon>Chromobacteriaceae</taxon>
        <taxon>Aquitalea</taxon>
    </lineage>
</organism>
<dbReference type="InterPro" id="IPR052703">
    <property type="entry name" value="Aromatic_CoA_ox/epox"/>
</dbReference>
<keyword evidence="2" id="KW-1185">Reference proteome</keyword>
<reference evidence="2" key="3">
    <citation type="journal article" date="2017" name="Plant Physiol. Biochem.">
        <title>Differential oxidative and antioxidative response of duckweed Lemna minor toward plant growth promoting/inhibiting bacteria.</title>
        <authorList>
            <person name="Ishizawa H."/>
            <person name="Kuroda M."/>
            <person name="Morikawa M."/>
            <person name="Ike M."/>
        </authorList>
    </citation>
    <scope>NUCLEOTIDE SEQUENCE [LARGE SCALE GENOMIC DNA]</scope>
    <source>
        <strain evidence="2">H3</strain>
    </source>
</reference>
<evidence type="ECO:0000313" key="1">
    <source>
        <dbReference type="EMBL" id="BBF86737.1"/>
    </source>
</evidence>
<dbReference type="NCBIfam" id="TIGR02158">
    <property type="entry name" value="PA_CoA_Oxy3"/>
    <property type="match status" value="1"/>
</dbReference>
<dbReference type="Gene3D" id="1.20.1260.10">
    <property type="match status" value="1"/>
</dbReference>